<name>A0A0R3BS56_9BRAD</name>
<evidence type="ECO:0000259" key="12">
    <source>
        <dbReference type="PROSITE" id="PS52015"/>
    </source>
</evidence>
<proteinExistence type="inferred from homology"/>
<evidence type="ECO:0000256" key="10">
    <source>
        <dbReference type="SAM" id="MobiDB-lite"/>
    </source>
</evidence>
<organism evidence="13 14">
    <name type="scientific">Bradyrhizobium yuanmingense</name>
    <dbReference type="NCBI Taxonomy" id="108015"/>
    <lineage>
        <taxon>Bacteria</taxon>
        <taxon>Pseudomonadati</taxon>
        <taxon>Pseudomonadota</taxon>
        <taxon>Alphaproteobacteria</taxon>
        <taxon>Hyphomicrobiales</taxon>
        <taxon>Nitrobacteraceae</taxon>
        <taxon>Bradyrhizobium</taxon>
    </lineage>
</organism>
<keyword evidence="4" id="KW-1003">Cell membrane</keyword>
<evidence type="ECO:0000256" key="8">
    <source>
        <dbReference type="ARBA" id="ARBA00022989"/>
    </source>
</evidence>
<evidence type="ECO:0000313" key="14">
    <source>
        <dbReference type="Proteomes" id="UP000051380"/>
    </source>
</evidence>
<dbReference type="GO" id="GO:0015031">
    <property type="term" value="P:protein transport"/>
    <property type="evidence" value="ECO:0007669"/>
    <property type="project" value="UniProtKB-KW"/>
</dbReference>
<dbReference type="GO" id="GO:0031992">
    <property type="term" value="F:energy transducer activity"/>
    <property type="evidence" value="ECO:0007669"/>
    <property type="project" value="TreeGrafter"/>
</dbReference>
<comment type="similarity">
    <text evidence="2">Belongs to the TonB family.</text>
</comment>
<dbReference type="Gene3D" id="3.30.1150.10">
    <property type="match status" value="1"/>
</dbReference>
<evidence type="ECO:0000256" key="5">
    <source>
        <dbReference type="ARBA" id="ARBA00022519"/>
    </source>
</evidence>
<feature type="transmembrane region" description="Helical" evidence="11">
    <location>
        <begin position="22"/>
        <end position="44"/>
    </location>
</feature>
<dbReference type="InterPro" id="IPR037682">
    <property type="entry name" value="TonB_C"/>
</dbReference>
<dbReference type="SUPFAM" id="SSF74653">
    <property type="entry name" value="TolA/TonB C-terminal domain"/>
    <property type="match status" value="1"/>
</dbReference>
<feature type="compositionally biased region" description="Basic and acidic residues" evidence="10">
    <location>
        <begin position="118"/>
        <end position="132"/>
    </location>
</feature>
<accession>A0A0R3BS56</accession>
<feature type="compositionally biased region" description="Polar residues" evidence="10">
    <location>
        <begin position="157"/>
        <end position="167"/>
    </location>
</feature>
<evidence type="ECO:0000256" key="7">
    <source>
        <dbReference type="ARBA" id="ARBA00022927"/>
    </source>
</evidence>
<reference evidence="13 14" key="1">
    <citation type="submission" date="2015-09" db="EMBL/GenBank/DDBJ databases">
        <title>Draft Genome Sequence of the Strain BR 3267 (Bradyrhizobium yuanmingense) recommended as inoculant for cowpea in Brazil.</title>
        <authorList>
            <person name="Simoes-Araujo J.L."/>
            <person name="Zilli J.E."/>
        </authorList>
    </citation>
    <scope>NUCLEOTIDE SEQUENCE [LARGE SCALE GENOMIC DNA]</scope>
    <source>
        <strain evidence="13 14">BR3267</strain>
    </source>
</reference>
<evidence type="ECO:0000256" key="1">
    <source>
        <dbReference type="ARBA" id="ARBA00004383"/>
    </source>
</evidence>
<feature type="compositionally biased region" description="Low complexity" evidence="10">
    <location>
        <begin position="168"/>
        <end position="187"/>
    </location>
</feature>
<feature type="domain" description="TonB C-terminal" evidence="12">
    <location>
        <begin position="184"/>
        <end position="275"/>
    </location>
</feature>
<protein>
    <submittedName>
        <fullName evidence="13">Energy transducer TonB</fullName>
    </submittedName>
</protein>
<keyword evidence="3" id="KW-0813">Transport</keyword>
<evidence type="ECO:0000256" key="3">
    <source>
        <dbReference type="ARBA" id="ARBA00022448"/>
    </source>
</evidence>
<evidence type="ECO:0000256" key="6">
    <source>
        <dbReference type="ARBA" id="ARBA00022692"/>
    </source>
</evidence>
<dbReference type="PANTHER" id="PTHR33446:SF2">
    <property type="entry name" value="PROTEIN TONB"/>
    <property type="match status" value="1"/>
</dbReference>
<keyword evidence="8 11" id="KW-1133">Transmembrane helix</keyword>
<evidence type="ECO:0000256" key="9">
    <source>
        <dbReference type="ARBA" id="ARBA00023136"/>
    </source>
</evidence>
<dbReference type="NCBIfam" id="TIGR01352">
    <property type="entry name" value="tonB_Cterm"/>
    <property type="match status" value="1"/>
</dbReference>
<dbReference type="EMBL" id="LJYF01000051">
    <property type="protein sequence ID" value="KRP85827.1"/>
    <property type="molecule type" value="Genomic_DNA"/>
</dbReference>
<comment type="subcellular location">
    <subcellularLocation>
        <location evidence="1">Cell inner membrane</location>
        <topology evidence="1">Single-pass membrane protein</topology>
        <orientation evidence="1">Periplasmic side</orientation>
    </subcellularLocation>
</comment>
<dbReference type="InterPro" id="IPR006260">
    <property type="entry name" value="TonB/TolA_C"/>
</dbReference>
<keyword evidence="9 11" id="KW-0472">Membrane</keyword>
<dbReference type="PROSITE" id="PS52015">
    <property type="entry name" value="TONB_CTD"/>
    <property type="match status" value="1"/>
</dbReference>
<dbReference type="RefSeq" id="WP_057030387.1">
    <property type="nucleotide sequence ID" value="NZ_LJYF01000051.1"/>
</dbReference>
<dbReference type="InterPro" id="IPR051045">
    <property type="entry name" value="TonB-dependent_transducer"/>
</dbReference>
<dbReference type="PANTHER" id="PTHR33446">
    <property type="entry name" value="PROTEIN TONB-RELATED"/>
    <property type="match status" value="1"/>
</dbReference>
<keyword evidence="5" id="KW-0997">Cell inner membrane</keyword>
<keyword evidence="7" id="KW-0653">Protein transport</keyword>
<dbReference type="GO" id="GO:0098797">
    <property type="term" value="C:plasma membrane protein complex"/>
    <property type="evidence" value="ECO:0007669"/>
    <property type="project" value="TreeGrafter"/>
</dbReference>
<feature type="compositionally biased region" description="Pro residues" evidence="10">
    <location>
        <begin position="137"/>
        <end position="147"/>
    </location>
</feature>
<dbReference type="GO" id="GO:0055085">
    <property type="term" value="P:transmembrane transport"/>
    <property type="evidence" value="ECO:0007669"/>
    <property type="project" value="InterPro"/>
</dbReference>
<evidence type="ECO:0000256" key="4">
    <source>
        <dbReference type="ARBA" id="ARBA00022475"/>
    </source>
</evidence>
<dbReference type="Pfam" id="PF13103">
    <property type="entry name" value="TonB_2"/>
    <property type="match status" value="1"/>
</dbReference>
<keyword evidence="6 11" id="KW-0812">Transmembrane</keyword>
<dbReference type="OrthoDB" id="8215632at2"/>
<dbReference type="Proteomes" id="UP000051380">
    <property type="component" value="Unassembled WGS sequence"/>
</dbReference>
<dbReference type="AlphaFoldDB" id="A0A0R3BS56"/>
<sequence length="275" mass="28383">MTAIDWRDPDGRIGGEATLPSALRWTAAGLAVVALHAGGVWLSINRPAPQAMPGGPPEAIMIELAPLTAAPQPTAADVAPGPQVTETPPDPTPAPQEKPPEESKETSQPIEPPAARNPEVDIPKLPETERADAVLTPPKPPEPQPKRPAPKRAAPQTSAPSVRTQQRADSFAAPAPSAARAPAASAASWQSALAAHLNRHKRYPPGAGQGVASVIFTIDRGGRVVSARLARSSGDSALDSEAVALARRASPVPTPPAGHGGDTLTISVPIRFDRS</sequence>
<feature type="region of interest" description="Disordered" evidence="10">
    <location>
        <begin position="72"/>
        <end position="187"/>
    </location>
</feature>
<gene>
    <name evidence="13" type="ORF">AOQ72_04070</name>
</gene>
<evidence type="ECO:0000256" key="2">
    <source>
        <dbReference type="ARBA" id="ARBA00006555"/>
    </source>
</evidence>
<evidence type="ECO:0000313" key="13">
    <source>
        <dbReference type="EMBL" id="KRP85827.1"/>
    </source>
</evidence>
<feature type="compositionally biased region" description="Pro residues" evidence="10">
    <location>
        <begin position="88"/>
        <end position="97"/>
    </location>
</feature>
<evidence type="ECO:0000256" key="11">
    <source>
        <dbReference type="SAM" id="Phobius"/>
    </source>
</evidence>
<comment type="caution">
    <text evidence="13">The sequence shown here is derived from an EMBL/GenBank/DDBJ whole genome shotgun (WGS) entry which is preliminary data.</text>
</comment>